<reference evidence="3" key="1">
    <citation type="journal article" date="2019" name="Int. J. Syst. Evol. Microbiol.">
        <title>The Global Catalogue of Microorganisms (GCM) 10K type strain sequencing project: providing services to taxonomists for standard genome sequencing and annotation.</title>
        <authorList>
            <consortium name="The Broad Institute Genomics Platform"/>
            <consortium name="The Broad Institute Genome Sequencing Center for Infectious Disease"/>
            <person name="Wu L."/>
            <person name="Ma J."/>
        </authorList>
    </citation>
    <scope>NUCLEOTIDE SEQUENCE [LARGE SCALE GENOMIC DNA]</scope>
    <source>
        <strain evidence="3">KCTC 52168</strain>
    </source>
</reference>
<dbReference type="Proteomes" id="UP001595556">
    <property type="component" value="Unassembled WGS sequence"/>
</dbReference>
<organism evidence="2 3">
    <name type="scientific">Piscinibacterium candidicorallinum</name>
    <dbReference type="NCBI Taxonomy" id="1793872"/>
    <lineage>
        <taxon>Bacteria</taxon>
        <taxon>Pseudomonadati</taxon>
        <taxon>Pseudomonadota</taxon>
        <taxon>Betaproteobacteria</taxon>
        <taxon>Burkholderiales</taxon>
        <taxon>Piscinibacterium</taxon>
    </lineage>
</organism>
<feature type="compositionally biased region" description="Polar residues" evidence="1">
    <location>
        <begin position="25"/>
        <end position="42"/>
    </location>
</feature>
<proteinExistence type="predicted"/>
<accession>A0ABV7H3C6</accession>
<evidence type="ECO:0000313" key="2">
    <source>
        <dbReference type="EMBL" id="MFC3147253.1"/>
    </source>
</evidence>
<evidence type="ECO:0000313" key="3">
    <source>
        <dbReference type="Proteomes" id="UP001595556"/>
    </source>
</evidence>
<dbReference type="EMBL" id="JBHRTI010000003">
    <property type="protein sequence ID" value="MFC3147253.1"/>
    <property type="molecule type" value="Genomic_DNA"/>
</dbReference>
<sequence length="279" mass="30164">MPVLPKATPEEVARILGAATLVPGQRSSTGDSIMGSGSTESPSDADKRMMLEKASAALARTRANPGAKEGNQPPKSEPMDADFPSDCAVLEVRDGVLALRGVNEPLTRRPFYEDEVNWWSDSSQDLIVAMSACPPMAWHITSLYVEFVDTLDDAAYEAAMAARADSDEEQAALAWIEGIDDETFKACVVPSVQRWLDQAPDWSHEQDYLPANKIAYGAAYELFSEMDAEDLEGLGVELTIVGGVHSHLECAVLRSSIDAVNQIATDCSLAIRFVTAPSR</sequence>
<gene>
    <name evidence="2" type="ORF">ACFOEN_06315</name>
</gene>
<evidence type="ECO:0000256" key="1">
    <source>
        <dbReference type="SAM" id="MobiDB-lite"/>
    </source>
</evidence>
<comment type="caution">
    <text evidence="2">The sequence shown here is derived from an EMBL/GenBank/DDBJ whole genome shotgun (WGS) entry which is preliminary data.</text>
</comment>
<keyword evidence="3" id="KW-1185">Reference proteome</keyword>
<name>A0ABV7H3C6_9BURK</name>
<protein>
    <submittedName>
        <fullName evidence="2">Uncharacterized protein</fullName>
    </submittedName>
</protein>
<dbReference type="RefSeq" id="WP_377302114.1">
    <property type="nucleotide sequence ID" value="NZ_CP180191.1"/>
</dbReference>
<feature type="region of interest" description="Disordered" evidence="1">
    <location>
        <begin position="18"/>
        <end position="83"/>
    </location>
</feature>